<comment type="caution">
    <text evidence="1">The sequence shown here is derived from an EMBL/GenBank/DDBJ whole genome shotgun (WGS) entry which is preliminary data.</text>
</comment>
<gene>
    <name evidence="1" type="ORF">BFJ65_g3995</name>
</gene>
<sequence length="65" mass="7298">MAFNASWGLSHTKEGAGGTEILIVKGKIIGTIIWFSPVSFDRKFFRQEPWGTTAMLEYKIHAIVI</sequence>
<accession>A0A3L6P1S1</accession>
<reference evidence="1" key="1">
    <citation type="journal article" date="2018" name="Sci. Rep.">
        <title>Characterisation of pathogen-specific regions and novel effector candidates in Fusarium oxysporum f. sp. cepae.</title>
        <authorList>
            <person name="Armitage A.D."/>
            <person name="Taylor A."/>
            <person name="Sobczyk M.K."/>
            <person name="Baxter L."/>
            <person name="Greenfield B.P."/>
            <person name="Bates H.J."/>
            <person name="Wilson F."/>
            <person name="Jackson A.C."/>
            <person name="Ott S."/>
            <person name="Harrison R.J."/>
            <person name="Clarkson J.P."/>
        </authorList>
    </citation>
    <scope>NUCLEOTIDE SEQUENCE [LARGE SCALE GENOMIC DNA]</scope>
    <source>
        <strain evidence="1">FoC_Fus2</strain>
    </source>
</reference>
<name>A0A3L6P1S1_FUSOX</name>
<evidence type="ECO:0000313" key="1">
    <source>
        <dbReference type="EMBL" id="RKK26097.1"/>
    </source>
</evidence>
<organism evidence="1">
    <name type="scientific">Fusarium oxysporum f. sp. cepae</name>
    <dbReference type="NCBI Taxonomy" id="396571"/>
    <lineage>
        <taxon>Eukaryota</taxon>
        <taxon>Fungi</taxon>
        <taxon>Dikarya</taxon>
        <taxon>Ascomycota</taxon>
        <taxon>Pezizomycotina</taxon>
        <taxon>Sordariomycetes</taxon>
        <taxon>Hypocreomycetidae</taxon>
        <taxon>Hypocreales</taxon>
        <taxon>Nectriaceae</taxon>
        <taxon>Fusarium</taxon>
        <taxon>Fusarium oxysporum species complex</taxon>
    </lineage>
</organism>
<dbReference type="Proteomes" id="UP000270866">
    <property type="component" value="Chromosome 4"/>
</dbReference>
<dbReference type="EMBL" id="MRCU01000002">
    <property type="protein sequence ID" value="RKK26097.1"/>
    <property type="molecule type" value="Genomic_DNA"/>
</dbReference>
<proteinExistence type="predicted"/>
<dbReference type="AlphaFoldDB" id="A0A3L6P1S1"/>
<protein>
    <submittedName>
        <fullName evidence="1">Uncharacterized protein</fullName>
    </submittedName>
</protein>